<reference evidence="1" key="1">
    <citation type="submission" date="2020-04" db="EMBL/GenBank/DDBJ databases">
        <authorList>
            <person name="Chiriac C."/>
            <person name="Salcher M."/>
            <person name="Ghai R."/>
            <person name="Kavagutti S V."/>
        </authorList>
    </citation>
    <scope>NUCLEOTIDE SEQUENCE</scope>
</reference>
<dbReference type="EMBL" id="LR796561">
    <property type="protein sequence ID" value="CAB4151645.1"/>
    <property type="molecule type" value="Genomic_DNA"/>
</dbReference>
<organism evidence="1">
    <name type="scientific">uncultured Caudovirales phage</name>
    <dbReference type="NCBI Taxonomy" id="2100421"/>
    <lineage>
        <taxon>Viruses</taxon>
        <taxon>Duplodnaviria</taxon>
        <taxon>Heunggongvirae</taxon>
        <taxon>Uroviricota</taxon>
        <taxon>Caudoviricetes</taxon>
        <taxon>Peduoviridae</taxon>
        <taxon>Maltschvirus</taxon>
        <taxon>Maltschvirus maltsch</taxon>
    </lineage>
</organism>
<evidence type="ECO:0000313" key="1">
    <source>
        <dbReference type="EMBL" id="CAB4151645.1"/>
    </source>
</evidence>
<proteinExistence type="predicted"/>
<sequence length="51" mass="5963">MKEKTELGRAITLRLTQSEYAEYVRLGGVKWMRMFLQMSAGIQKEIKEGKK</sequence>
<gene>
    <name evidence="1" type="ORF">UFOVP588_24</name>
</gene>
<protein>
    <submittedName>
        <fullName evidence="1">Uncharacterized protein</fullName>
    </submittedName>
</protein>
<name>A0A6J5MWJ0_9CAUD</name>
<accession>A0A6J5MWJ0</accession>